<dbReference type="EMBL" id="SIRS01000002">
    <property type="protein sequence ID" value="TBN17941.1"/>
    <property type="molecule type" value="Genomic_DNA"/>
</dbReference>
<protein>
    <submittedName>
        <fullName evidence="4">Glycosyltransferase</fullName>
    </submittedName>
</protein>
<dbReference type="InterPro" id="IPR029044">
    <property type="entry name" value="Nucleotide-diphossugar_trans"/>
</dbReference>
<dbReference type="Pfam" id="PF02709">
    <property type="entry name" value="Glyco_transf_7C"/>
    <property type="match status" value="1"/>
</dbReference>
<dbReference type="PANTHER" id="PTHR43685:SF3">
    <property type="entry name" value="SLR2126 PROTEIN"/>
    <property type="match status" value="1"/>
</dbReference>
<keyword evidence="1 4" id="KW-0808">Transferase</keyword>
<dbReference type="Gene3D" id="3.90.550.10">
    <property type="entry name" value="Spore Coat Polysaccharide Biosynthesis Protein SpsA, Chain A"/>
    <property type="match status" value="1"/>
</dbReference>
<gene>
    <name evidence="4" type="ORF">EYD46_04285</name>
</gene>
<organism evidence="4 5">
    <name type="scientific">Hyunsoonleella pacifica</name>
    <dbReference type="NCBI Taxonomy" id="1080224"/>
    <lineage>
        <taxon>Bacteria</taxon>
        <taxon>Pseudomonadati</taxon>
        <taxon>Bacteroidota</taxon>
        <taxon>Flavobacteriia</taxon>
        <taxon>Flavobacteriales</taxon>
        <taxon>Flavobacteriaceae</taxon>
    </lineage>
</organism>
<dbReference type="InterPro" id="IPR050834">
    <property type="entry name" value="Glycosyltransf_2"/>
</dbReference>
<evidence type="ECO:0000313" key="4">
    <source>
        <dbReference type="EMBL" id="TBN17941.1"/>
    </source>
</evidence>
<name>A0A4Q9FR38_9FLAO</name>
<feature type="domain" description="Galactosyltransferase C-terminal" evidence="3">
    <location>
        <begin position="180"/>
        <end position="238"/>
    </location>
</feature>
<dbReference type="GO" id="GO:0016740">
    <property type="term" value="F:transferase activity"/>
    <property type="evidence" value="ECO:0007669"/>
    <property type="project" value="UniProtKB-KW"/>
</dbReference>
<dbReference type="PANTHER" id="PTHR43685">
    <property type="entry name" value="GLYCOSYLTRANSFERASE"/>
    <property type="match status" value="1"/>
</dbReference>
<dbReference type="CDD" id="cd06420">
    <property type="entry name" value="GT2_Chondriotin_Pol_N"/>
    <property type="match status" value="1"/>
</dbReference>
<comment type="caution">
    <text evidence="4">The sequence shown here is derived from an EMBL/GenBank/DDBJ whole genome shotgun (WGS) entry which is preliminary data.</text>
</comment>
<keyword evidence="5" id="KW-1185">Reference proteome</keyword>
<dbReference type="InterPro" id="IPR001173">
    <property type="entry name" value="Glyco_trans_2-like"/>
</dbReference>
<proteinExistence type="predicted"/>
<evidence type="ECO:0000313" key="5">
    <source>
        <dbReference type="Proteomes" id="UP000292372"/>
    </source>
</evidence>
<evidence type="ECO:0000259" key="3">
    <source>
        <dbReference type="Pfam" id="PF02709"/>
    </source>
</evidence>
<dbReference type="AlphaFoldDB" id="A0A4Q9FR38"/>
<dbReference type="Pfam" id="PF00535">
    <property type="entry name" value="Glycos_transf_2"/>
    <property type="match status" value="1"/>
</dbReference>
<reference evidence="4 5" key="1">
    <citation type="journal article" date="2015" name="Int. J. Syst. Evol. Microbiol.">
        <title>Hyunsoonleella pacifica sp. nov., isolated from seawater of South Pacific Gyre.</title>
        <authorList>
            <person name="Gao X."/>
            <person name="Zhang Z."/>
            <person name="Dai X."/>
            <person name="Zhang X.H."/>
        </authorList>
    </citation>
    <scope>NUCLEOTIDE SEQUENCE [LARGE SCALE GENOMIC DNA]</scope>
    <source>
        <strain evidence="4 5">SW033</strain>
    </source>
</reference>
<accession>A0A4Q9FR38</accession>
<evidence type="ECO:0000256" key="1">
    <source>
        <dbReference type="ARBA" id="ARBA00022679"/>
    </source>
</evidence>
<dbReference type="SUPFAM" id="SSF53448">
    <property type="entry name" value="Nucleotide-diphospho-sugar transferases"/>
    <property type="match status" value="1"/>
</dbReference>
<sequence length="275" mass="31739">MGIIDVSVIISTYNKPEYLEKVLWSYQFQTFKNFEIIIADDGSTDETKAMVNYMVNKVDYPIRHVWHPDNGFQKTVILNKATLAAMADYLIYTDGDCIARCDFVETHLELRRPNIALSGGYFKLTEDVSKLITLNVIESQNCFKKHWLLKKGQPWSFKMNKLSPSKLKTSLLNTFTTTKATFDGMNVSVWKDNVLEVNGFDERMVYGGEDRELGERLVNLGIVFKQIRYSAICLHLHHQRPYKNEKAIANNKLIRMATKNQKSTYTKFGITKTTH</sequence>
<feature type="domain" description="Glycosyltransferase 2-like" evidence="2">
    <location>
        <begin position="7"/>
        <end position="109"/>
    </location>
</feature>
<dbReference type="Proteomes" id="UP000292372">
    <property type="component" value="Unassembled WGS sequence"/>
</dbReference>
<dbReference type="OrthoDB" id="9801954at2"/>
<evidence type="ECO:0000259" key="2">
    <source>
        <dbReference type="Pfam" id="PF00535"/>
    </source>
</evidence>
<dbReference type="InterPro" id="IPR027791">
    <property type="entry name" value="Galactosyl_T_C"/>
</dbReference>